<dbReference type="OrthoDB" id="29013at2759"/>
<dbReference type="SUPFAM" id="SSF48452">
    <property type="entry name" value="TPR-like"/>
    <property type="match status" value="1"/>
</dbReference>
<protein>
    <submittedName>
        <fullName evidence="3">Uncharacterized protein</fullName>
    </submittedName>
</protein>
<reference evidence="3 4" key="1">
    <citation type="journal article" date="2018" name="G3 (Bethesda)">
        <title>Phylogenetic and Phylogenomic Definition of Rhizopus Species.</title>
        <authorList>
            <person name="Gryganskyi A.P."/>
            <person name="Golan J."/>
            <person name="Dolatabadi S."/>
            <person name="Mondo S."/>
            <person name="Robb S."/>
            <person name="Idnurm A."/>
            <person name="Muszewska A."/>
            <person name="Steczkiewicz K."/>
            <person name="Masonjones S."/>
            <person name="Liao H.L."/>
            <person name="Gajdeczka M.T."/>
            <person name="Anike F."/>
            <person name="Vuek A."/>
            <person name="Anishchenko I.M."/>
            <person name="Voigt K."/>
            <person name="de Hoog G.S."/>
            <person name="Smith M.E."/>
            <person name="Heitman J."/>
            <person name="Vilgalys R."/>
            <person name="Stajich J.E."/>
        </authorList>
    </citation>
    <scope>NUCLEOTIDE SEQUENCE [LARGE SCALE GENOMIC DNA]</scope>
    <source>
        <strain evidence="3 4">CBS 357.93</strain>
    </source>
</reference>
<evidence type="ECO:0000313" key="4">
    <source>
        <dbReference type="Proteomes" id="UP000252139"/>
    </source>
</evidence>
<evidence type="ECO:0000256" key="2">
    <source>
        <dbReference type="ARBA" id="ARBA00038251"/>
    </source>
</evidence>
<gene>
    <name evidence="3" type="ORF">CU097_014707</name>
</gene>
<dbReference type="InterPro" id="IPR051722">
    <property type="entry name" value="Endocytosis_PI4K-reg_protein"/>
</dbReference>
<dbReference type="PANTHER" id="PTHR23083:SF464">
    <property type="entry name" value="TETRATRICOPEPTIDE REPEAT DOMAIN 7, ISOFORM A"/>
    <property type="match status" value="1"/>
</dbReference>
<sequence>MASQSYLKDKQYEDAAKAIEEADQLTNGESAQVWHQIGLIILAAEKGSCHKAIDAFKMALTIDSDHVPSTISLASVYLDINQYELAEQLLEKTTKGLGWNQPEAW</sequence>
<keyword evidence="4" id="KW-1185">Reference proteome</keyword>
<name>A0A367KG27_RHIAZ</name>
<dbReference type="Proteomes" id="UP000252139">
    <property type="component" value="Unassembled WGS sequence"/>
</dbReference>
<dbReference type="STRING" id="86630.A0A367KG27"/>
<dbReference type="InterPro" id="IPR011990">
    <property type="entry name" value="TPR-like_helical_dom_sf"/>
</dbReference>
<evidence type="ECO:0000313" key="3">
    <source>
        <dbReference type="EMBL" id="RCI01080.1"/>
    </source>
</evidence>
<evidence type="ECO:0000256" key="1">
    <source>
        <dbReference type="ARBA" id="ARBA00002550"/>
    </source>
</evidence>
<comment type="caution">
    <text evidence="3">The sequence shown here is derived from an EMBL/GenBank/DDBJ whole genome shotgun (WGS) entry which is preliminary data.</text>
</comment>
<comment type="function">
    <text evidence="1">Involved in endocytosis.</text>
</comment>
<dbReference type="PANTHER" id="PTHR23083">
    <property type="entry name" value="TETRATRICOPEPTIDE REPEAT PROTEIN, TPR"/>
    <property type="match status" value="1"/>
</dbReference>
<comment type="similarity">
    <text evidence="2">Belongs to the YPP1 family.</text>
</comment>
<accession>A0A367KG27</accession>
<dbReference type="Gene3D" id="1.25.40.10">
    <property type="entry name" value="Tetratricopeptide repeat domain"/>
    <property type="match status" value="1"/>
</dbReference>
<proteinExistence type="inferred from homology"/>
<dbReference type="AlphaFoldDB" id="A0A367KG27"/>
<organism evidence="3 4">
    <name type="scientific">Rhizopus azygosporus</name>
    <name type="common">Rhizopus microsporus var. azygosporus</name>
    <dbReference type="NCBI Taxonomy" id="86630"/>
    <lineage>
        <taxon>Eukaryota</taxon>
        <taxon>Fungi</taxon>
        <taxon>Fungi incertae sedis</taxon>
        <taxon>Mucoromycota</taxon>
        <taxon>Mucoromycotina</taxon>
        <taxon>Mucoromycetes</taxon>
        <taxon>Mucorales</taxon>
        <taxon>Mucorineae</taxon>
        <taxon>Rhizopodaceae</taxon>
        <taxon>Rhizopus</taxon>
    </lineage>
</organism>
<dbReference type="EMBL" id="PJQL01000026">
    <property type="protein sequence ID" value="RCI01080.1"/>
    <property type="molecule type" value="Genomic_DNA"/>
</dbReference>